<dbReference type="Gene3D" id="1.10.8.1060">
    <property type="entry name" value="Corynebacterium glutamicum thioredoxin-dependent arsenate reductase, N-terminal domain"/>
    <property type="match status" value="1"/>
</dbReference>
<dbReference type="EMBL" id="JBHTII010000001">
    <property type="protein sequence ID" value="MFD0790979.1"/>
    <property type="molecule type" value="Genomic_DNA"/>
</dbReference>
<sequence length="110" mass="12002">MSDNAAHNPIDAVIQRLSERFPTVPVERITAIVDEQLQSFEGARVTDFIPVLVEHETHDILRKEAVPAPISEATAAAAISAPQGDDNRPDPSEVERSREHTGLLLGDLDN</sequence>
<accession>A0ABW3AKS9</accession>
<protein>
    <submittedName>
        <fullName evidence="2">Three-helix bundle dimerization domain-containing protein</fullName>
    </submittedName>
</protein>
<feature type="region of interest" description="Disordered" evidence="1">
    <location>
        <begin position="72"/>
        <end position="110"/>
    </location>
</feature>
<evidence type="ECO:0000313" key="3">
    <source>
        <dbReference type="Proteomes" id="UP001597055"/>
    </source>
</evidence>
<comment type="caution">
    <text evidence="2">The sequence shown here is derived from an EMBL/GenBank/DDBJ whole genome shotgun (WGS) entry which is preliminary data.</text>
</comment>
<reference evidence="3" key="1">
    <citation type="journal article" date="2019" name="Int. J. Syst. Evol. Microbiol.">
        <title>The Global Catalogue of Microorganisms (GCM) 10K type strain sequencing project: providing services to taxonomists for standard genome sequencing and annotation.</title>
        <authorList>
            <consortium name="The Broad Institute Genomics Platform"/>
            <consortium name="The Broad Institute Genome Sequencing Center for Infectious Disease"/>
            <person name="Wu L."/>
            <person name="Ma J."/>
        </authorList>
    </citation>
    <scope>NUCLEOTIDE SEQUENCE [LARGE SCALE GENOMIC DNA]</scope>
    <source>
        <strain evidence="3">CCUG 54523</strain>
    </source>
</reference>
<evidence type="ECO:0000313" key="2">
    <source>
        <dbReference type="EMBL" id="MFD0790979.1"/>
    </source>
</evidence>
<feature type="compositionally biased region" description="Basic and acidic residues" evidence="1">
    <location>
        <begin position="85"/>
        <end position="101"/>
    </location>
</feature>
<evidence type="ECO:0000256" key="1">
    <source>
        <dbReference type="SAM" id="MobiDB-lite"/>
    </source>
</evidence>
<dbReference type="Proteomes" id="UP001597055">
    <property type="component" value="Unassembled WGS sequence"/>
</dbReference>
<dbReference type="NCBIfam" id="NF046112">
    <property type="entry name" value="MSMEG_6209_Nter"/>
    <property type="match status" value="1"/>
</dbReference>
<keyword evidence="3" id="KW-1185">Reference proteome</keyword>
<dbReference type="RefSeq" id="WP_204978794.1">
    <property type="nucleotide sequence ID" value="NZ_JBHTII010000001.1"/>
</dbReference>
<name>A0ABW3AKS9_9MICO</name>
<gene>
    <name evidence="2" type="ORF">ACFQ0P_11260</name>
</gene>
<proteinExistence type="predicted"/>
<feature type="compositionally biased region" description="Low complexity" evidence="1">
    <location>
        <begin position="72"/>
        <end position="82"/>
    </location>
</feature>
<organism evidence="2 3">
    <name type="scientific">Microbacterium insulae</name>
    <dbReference type="NCBI Taxonomy" id="483014"/>
    <lineage>
        <taxon>Bacteria</taxon>
        <taxon>Bacillati</taxon>
        <taxon>Actinomycetota</taxon>
        <taxon>Actinomycetes</taxon>
        <taxon>Micrococcales</taxon>
        <taxon>Microbacteriaceae</taxon>
        <taxon>Microbacterium</taxon>
    </lineage>
</organism>